<feature type="transmembrane region" description="Helical" evidence="8">
    <location>
        <begin position="256"/>
        <end position="278"/>
    </location>
</feature>
<comment type="caution">
    <text evidence="10">The sequence shown here is derived from an EMBL/GenBank/DDBJ whole genome shotgun (WGS) entry which is preliminary data.</text>
</comment>
<dbReference type="Pfam" id="PF00528">
    <property type="entry name" value="BPD_transp_1"/>
    <property type="match status" value="1"/>
</dbReference>
<feature type="transmembrane region" description="Helical" evidence="8">
    <location>
        <begin position="70"/>
        <end position="96"/>
    </location>
</feature>
<dbReference type="PANTHER" id="PTHR30614">
    <property type="entry name" value="MEMBRANE COMPONENT OF AMINO ACID ABC TRANSPORTER"/>
    <property type="match status" value="1"/>
</dbReference>
<keyword evidence="6 8" id="KW-1133">Transmembrane helix</keyword>
<evidence type="ECO:0000256" key="5">
    <source>
        <dbReference type="ARBA" id="ARBA00022970"/>
    </source>
</evidence>
<feature type="transmembrane region" description="Helical" evidence="8">
    <location>
        <begin position="147"/>
        <end position="165"/>
    </location>
</feature>
<dbReference type="CDD" id="cd06261">
    <property type="entry name" value="TM_PBP2"/>
    <property type="match status" value="1"/>
</dbReference>
<dbReference type="NCBIfam" id="TIGR01726">
    <property type="entry name" value="HEQRo_perm_3TM"/>
    <property type="match status" value="1"/>
</dbReference>
<feature type="domain" description="ABC transmembrane type-1" evidence="9">
    <location>
        <begin position="73"/>
        <end position="277"/>
    </location>
</feature>
<evidence type="ECO:0000256" key="2">
    <source>
        <dbReference type="ARBA" id="ARBA00022448"/>
    </source>
</evidence>
<dbReference type="Proteomes" id="UP001185631">
    <property type="component" value="Unassembled WGS sequence"/>
</dbReference>
<comment type="similarity">
    <text evidence="8">Belongs to the binding-protein-dependent transport system permease family.</text>
</comment>
<keyword evidence="11" id="KW-1185">Reference proteome</keyword>
<protein>
    <submittedName>
        <fullName evidence="10">Amino acid ABC transporter permease</fullName>
    </submittedName>
</protein>
<keyword evidence="2 8" id="KW-0813">Transport</keyword>
<name>A0ABU3W9Z6_9CORY</name>
<feature type="transmembrane region" description="Helical" evidence="8">
    <location>
        <begin position="30"/>
        <end position="50"/>
    </location>
</feature>
<evidence type="ECO:0000256" key="3">
    <source>
        <dbReference type="ARBA" id="ARBA00022475"/>
    </source>
</evidence>
<evidence type="ECO:0000259" key="9">
    <source>
        <dbReference type="PROSITE" id="PS50928"/>
    </source>
</evidence>
<reference evidence="10 11" key="1">
    <citation type="submission" date="2023-08" db="EMBL/GenBank/DDBJ databases">
        <title>Genomic characterization of the C. tuberculostearicum species complex, a ubiquitous member of the human skin microbiome.</title>
        <authorList>
            <person name="Ahmed N."/>
            <person name="Deming C."/>
            <person name="Conlan S."/>
            <person name="Segre J."/>
        </authorList>
    </citation>
    <scope>NUCLEOTIDE SEQUENCE [LARGE SCALE GENOMIC DNA]</scope>
    <source>
        <strain evidence="10 11">CTNIH19</strain>
    </source>
</reference>
<evidence type="ECO:0000313" key="11">
    <source>
        <dbReference type="Proteomes" id="UP001185631"/>
    </source>
</evidence>
<proteinExistence type="inferred from homology"/>
<dbReference type="EMBL" id="JAVBID010000014">
    <property type="protein sequence ID" value="MDV2424781.1"/>
    <property type="molecule type" value="Genomic_DNA"/>
</dbReference>
<gene>
    <name evidence="10" type="ORF">RAE13_10240</name>
</gene>
<evidence type="ECO:0000256" key="8">
    <source>
        <dbReference type="RuleBase" id="RU363032"/>
    </source>
</evidence>
<comment type="subcellular location">
    <subcellularLocation>
        <location evidence="1 8">Cell membrane</location>
        <topology evidence="1 8">Multi-pass membrane protein</topology>
    </subcellularLocation>
</comment>
<keyword evidence="3" id="KW-1003">Cell membrane</keyword>
<evidence type="ECO:0000256" key="4">
    <source>
        <dbReference type="ARBA" id="ARBA00022692"/>
    </source>
</evidence>
<keyword evidence="7 8" id="KW-0472">Membrane</keyword>
<sequence length="329" mass="36525">MVNENAATPATATPKDKPAKIEARPLRHPWRWVFAGVLIVLSAWFIIASARNEAFGWGTYFQYLFDKRIAIASLHTIAITILSMIIGVVGGAVLAVMRMSPNPVLRTVSWIFLWVFRGTPIYVQLVFWGLLSAIYQSINLGFTEVSLQTILTNAFFLAVMGLGLNEAAYMAEIVRSGITSVPEGQKEASKALGMSWWMTMRRTVLPQAMRIIIPPTGNEFISLLKTSSLVVAIPYTQEIFGRTTDISAALFQPIPLLLVAASWYLVVTSLLMVGQYFLERRFERGATRELTGRQLAALADAEGTIPRNVSVIPEAKTNGYSHDFRPERP</sequence>
<evidence type="ECO:0000256" key="6">
    <source>
        <dbReference type="ARBA" id="ARBA00022989"/>
    </source>
</evidence>
<keyword evidence="4 8" id="KW-0812">Transmembrane</keyword>
<dbReference type="Gene3D" id="1.10.3720.10">
    <property type="entry name" value="MetI-like"/>
    <property type="match status" value="1"/>
</dbReference>
<feature type="transmembrane region" description="Helical" evidence="8">
    <location>
        <begin position="108"/>
        <end position="135"/>
    </location>
</feature>
<dbReference type="InterPro" id="IPR035906">
    <property type="entry name" value="MetI-like_sf"/>
</dbReference>
<dbReference type="InterPro" id="IPR010065">
    <property type="entry name" value="AA_ABC_transptr_permease_3TM"/>
</dbReference>
<dbReference type="RefSeq" id="WP_316987151.1">
    <property type="nucleotide sequence ID" value="NZ_JAVBID010000014.1"/>
</dbReference>
<dbReference type="PROSITE" id="PS50928">
    <property type="entry name" value="ABC_TM1"/>
    <property type="match status" value="1"/>
</dbReference>
<keyword evidence="5" id="KW-0029">Amino-acid transport</keyword>
<accession>A0ABU3W9Z6</accession>
<evidence type="ECO:0000256" key="7">
    <source>
        <dbReference type="ARBA" id="ARBA00023136"/>
    </source>
</evidence>
<dbReference type="SUPFAM" id="SSF161098">
    <property type="entry name" value="MetI-like"/>
    <property type="match status" value="1"/>
</dbReference>
<evidence type="ECO:0000313" key="10">
    <source>
        <dbReference type="EMBL" id="MDV2424781.1"/>
    </source>
</evidence>
<organism evidence="10 11">
    <name type="scientific">Corynebacterium curieae</name>
    <dbReference type="NCBI Taxonomy" id="2913500"/>
    <lineage>
        <taxon>Bacteria</taxon>
        <taxon>Bacillati</taxon>
        <taxon>Actinomycetota</taxon>
        <taxon>Actinomycetes</taxon>
        <taxon>Mycobacteriales</taxon>
        <taxon>Corynebacteriaceae</taxon>
        <taxon>Corynebacterium</taxon>
    </lineage>
</organism>
<dbReference type="InterPro" id="IPR043429">
    <property type="entry name" value="ArtM/GltK/GlnP/TcyL/YhdX-like"/>
</dbReference>
<dbReference type="PANTHER" id="PTHR30614:SF0">
    <property type="entry name" value="L-CYSTINE TRANSPORT SYSTEM PERMEASE PROTEIN TCYL"/>
    <property type="match status" value="1"/>
</dbReference>
<evidence type="ECO:0000256" key="1">
    <source>
        <dbReference type="ARBA" id="ARBA00004651"/>
    </source>
</evidence>
<dbReference type="InterPro" id="IPR000515">
    <property type="entry name" value="MetI-like"/>
</dbReference>